<feature type="region of interest" description="Disordered" evidence="1">
    <location>
        <begin position="706"/>
        <end position="725"/>
    </location>
</feature>
<feature type="compositionally biased region" description="Polar residues" evidence="1">
    <location>
        <begin position="765"/>
        <end position="781"/>
    </location>
</feature>
<dbReference type="AlphaFoldDB" id="A0A485LFL9"/>
<dbReference type="InterPro" id="IPR010736">
    <property type="entry name" value="SHIPPO-rpt"/>
</dbReference>
<organism evidence="3 4">
    <name type="scientific">Aphanomyces stellatus</name>
    <dbReference type="NCBI Taxonomy" id="120398"/>
    <lineage>
        <taxon>Eukaryota</taxon>
        <taxon>Sar</taxon>
        <taxon>Stramenopiles</taxon>
        <taxon>Oomycota</taxon>
        <taxon>Saprolegniomycetes</taxon>
        <taxon>Saprolegniales</taxon>
        <taxon>Verrucalvaceae</taxon>
        <taxon>Aphanomyces</taxon>
    </lineage>
</organism>
<keyword evidence="4" id="KW-1185">Reference proteome</keyword>
<feature type="region of interest" description="Disordered" evidence="1">
    <location>
        <begin position="109"/>
        <end position="158"/>
    </location>
</feature>
<feature type="compositionally biased region" description="Basic and acidic residues" evidence="1">
    <location>
        <begin position="665"/>
        <end position="679"/>
    </location>
</feature>
<dbReference type="EMBL" id="CAADRA010006836">
    <property type="protein sequence ID" value="VFT97094.1"/>
    <property type="molecule type" value="Genomic_DNA"/>
</dbReference>
<accession>A0A485LFL9</accession>
<reference evidence="2" key="2">
    <citation type="submission" date="2019-06" db="EMBL/GenBank/DDBJ databases">
        <title>Genomics analysis of Aphanomyces spp. identifies a new class of oomycete effector associated with host adaptation.</title>
        <authorList>
            <person name="Gaulin E."/>
        </authorList>
    </citation>
    <scope>NUCLEOTIDE SEQUENCE</scope>
    <source>
        <strain evidence="2">CBS 578.67</strain>
    </source>
</reference>
<protein>
    <submittedName>
        <fullName evidence="3">Aste57867_20408 protein</fullName>
    </submittedName>
</protein>
<sequence length="790" mass="87561">MYDVVFVRAFDIGQRGATFGKAARFKSRSTNQPMTVMGEIDALLNSLGPLRPKSVPAPSKYHPNVATVFPKAPALSFAITPRDKKCIKTPVGPVTYDVSKADKIVRRRVPGHAWRAPPPKPSLEIGAPPLPRAPSTASSDHASDTSSNESSDTESDASSVDKFIAQALDLTARSPLPLASPRRHRQPKSVGYYVVSFSLVEPRVRGTPLIEQAERCRASLATRRRKGRLAQLLRQGSTSASGWLVPQLPAVWTRRRGLVPGFGGKKSPKQIKPHAANSQWHAAQLHEPWATRGLVRRWSTTLGRDRVQCRAKDARKIKPFGARLEPQSSSLGPGRYDVPRTPRTAASTLVPFKKVLGRAEAAHPFGRKHATNEHELCDLVVDRKWVEPRVPAARMLEPTWTPPIEDTTLELTPAFDFGKKRVVGGVPFAKAPARWMDRTRLVDPPPIDVRHDAVAPRVKGIVGYQPPILEDVVEDVRLYLEPQWDLYKWPTAGRTILMAKEPPRWPAQEPKDQLLLHMHDERGDTIEVPTAAMLRRFHRPPVAVNMSKANAERFGPSVALVDAYIDAEYDTTTAHTRPSKTGVNMAKSKLERPAIGKATDHEVLQLDVDAAVRVNSKAKRVVTSVNMDKQTRRPSLARPVEGHVLELEPTKRATTTSGVAMTKQRGRDVSTKTRHEEKLQLSPQNPTAVLSGFKRTPVHVDMGHARGRDDLQKTSPERELHLSPKTAAVGKPRTKMHVDMGKGSARKPILRHTSRSQHEELQLSPKATTSMLSKYQRTQTHVDMGKASGR</sequence>
<feature type="region of interest" description="Disordered" evidence="1">
    <location>
        <begin position="753"/>
        <end position="790"/>
    </location>
</feature>
<evidence type="ECO:0000313" key="2">
    <source>
        <dbReference type="EMBL" id="KAF0687916.1"/>
    </source>
</evidence>
<reference evidence="3 4" key="1">
    <citation type="submission" date="2019-03" db="EMBL/GenBank/DDBJ databases">
        <authorList>
            <person name="Gaulin E."/>
            <person name="Dumas B."/>
        </authorList>
    </citation>
    <scope>NUCLEOTIDE SEQUENCE [LARGE SCALE GENOMIC DNA]</scope>
    <source>
        <strain evidence="3">CBS 568.67</strain>
    </source>
</reference>
<evidence type="ECO:0000313" key="3">
    <source>
        <dbReference type="EMBL" id="VFT97094.1"/>
    </source>
</evidence>
<feature type="compositionally biased region" description="Low complexity" evidence="1">
    <location>
        <begin position="135"/>
        <end position="150"/>
    </location>
</feature>
<feature type="region of interest" description="Disordered" evidence="1">
    <location>
        <begin position="653"/>
        <end position="690"/>
    </location>
</feature>
<name>A0A485LFL9_9STRA</name>
<dbReference type="Proteomes" id="UP000332933">
    <property type="component" value="Unassembled WGS sequence"/>
</dbReference>
<evidence type="ECO:0000313" key="4">
    <source>
        <dbReference type="Proteomes" id="UP000332933"/>
    </source>
</evidence>
<gene>
    <name evidence="3" type="primary">Aste57867_20408</name>
    <name evidence="2" type="ORF">As57867_020342</name>
    <name evidence="3" type="ORF">ASTE57867_20408</name>
</gene>
<proteinExistence type="predicted"/>
<dbReference type="OrthoDB" id="63850at2759"/>
<evidence type="ECO:0000256" key="1">
    <source>
        <dbReference type="SAM" id="MobiDB-lite"/>
    </source>
</evidence>
<feature type="compositionally biased region" description="Basic and acidic residues" evidence="1">
    <location>
        <begin position="706"/>
        <end position="722"/>
    </location>
</feature>
<dbReference type="Pfam" id="PF07004">
    <property type="entry name" value="SHIPPO-rpt"/>
    <property type="match status" value="1"/>
</dbReference>
<dbReference type="EMBL" id="VJMH01006813">
    <property type="protein sequence ID" value="KAF0687916.1"/>
    <property type="molecule type" value="Genomic_DNA"/>
</dbReference>